<feature type="domain" description="RNA polymerase sigma-70 region 2" evidence="5">
    <location>
        <begin position="22"/>
        <end position="87"/>
    </location>
</feature>
<reference evidence="7" key="1">
    <citation type="submission" date="2023-08" db="EMBL/GenBank/DDBJ databases">
        <title>Mucin Metabolism Genes Underlie the Key Renovations of Bacteroides xylanisolvens Genomes in Captive Great Apes.</title>
        <authorList>
            <person name="Nishida A.H."/>
        </authorList>
    </citation>
    <scope>NUCLEOTIDE SEQUENCE</scope>
    <source>
        <strain evidence="7">P19.10B</strain>
    </source>
</reference>
<dbReference type="GO" id="GO:0016987">
    <property type="term" value="F:sigma factor activity"/>
    <property type="evidence" value="ECO:0007669"/>
    <property type="project" value="UniProtKB-KW"/>
</dbReference>
<dbReference type="Gene3D" id="1.10.10.10">
    <property type="entry name" value="Winged helix-like DNA-binding domain superfamily/Winged helix DNA-binding domain"/>
    <property type="match status" value="1"/>
</dbReference>
<dbReference type="InterPro" id="IPR007627">
    <property type="entry name" value="RNA_pol_sigma70_r2"/>
</dbReference>
<dbReference type="NCBIfam" id="TIGR02985">
    <property type="entry name" value="Sig70_bacteroi1"/>
    <property type="match status" value="1"/>
</dbReference>
<keyword evidence="2" id="KW-0805">Transcription regulation</keyword>
<evidence type="ECO:0000256" key="1">
    <source>
        <dbReference type="ARBA" id="ARBA00010641"/>
    </source>
</evidence>
<dbReference type="InterPro" id="IPR013324">
    <property type="entry name" value="RNA_pol_sigma_r3/r4-like"/>
</dbReference>
<comment type="similarity">
    <text evidence="1">Belongs to the sigma-70 factor family. ECF subfamily.</text>
</comment>
<accession>A0AAW4SIW0</accession>
<dbReference type="InterPro" id="IPR014327">
    <property type="entry name" value="RNA_pol_sigma70_bacteroid"/>
</dbReference>
<evidence type="ECO:0000256" key="2">
    <source>
        <dbReference type="ARBA" id="ARBA00023015"/>
    </source>
</evidence>
<sequence length="189" mass="22182">MMITTQQLQLLKEGNKNAFEALYRAYNARIYSFVLSMIGDAGVAKDITQDIFLQIWEKRLNIDLEGNLGGYLFKISQNMVYHYVRRELLLQNYVDKLSNESADESVEIDEELDYLFLEEYILKLLEELPPARREVFMLYWKSGLNYREIAEQLDISEKTVATQVHRSLDFLRDKLGTIAFSVSLFLHHI</sequence>
<dbReference type="InterPro" id="IPR013325">
    <property type="entry name" value="RNA_pol_sigma_r2"/>
</dbReference>
<dbReference type="EMBL" id="JAIWWW010000021">
    <property type="protein sequence ID" value="MCA4523327.1"/>
    <property type="molecule type" value="Genomic_DNA"/>
</dbReference>
<dbReference type="Proteomes" id="UP001197958">
    <property type="component" value="Unassembled WGS sequence"/>
</dbReference>
<dbReference type="GO" id="GO:0006352">
    <property type="term" value="P:DNA-templated transcription initiation"/>
    <property type="evidence" value="ECO:0007669"/>
    <property type="project" value="InterPro"/>
</dbReference>
<protein>
    <submittedName>
        <fullName evidence="7">RNA polymerase sigma-70 factor</fullName>
    </submittedName>
</protein>
<dbReference type="InterPro" id="IPR036388">
    <property type="entry name" value="WH-like_DNA-bd_sf"/>
</dbReference>
<dbReference type="NCBIfam" id="TIGR02937">
    <property type="entry name" value="sigma70-ECF"/>
    <property type="match status" value="1"/>
</dbReference>
<dbReference type="InterPro" id="IPR039425">
    <property type="entry name" value="RNA_pol_sigma-70-like"/>
</dbReference>
<gene>
    <name evidence="7" type="ORF">LDZ35_08905</name>
</gene>
<dbReference type="CDD" id="cd06171">
    <property type="entry name" value="Sigma70_r4"/>
    <property type="match status" value="1"/>
</dbReference>
<dbReference type="InterPro" id="IPR014284">
    <property type="entry name" value="RNA_pol_sigma-70_dom"/>
</dbReference>
<dbReference type="PANTHER" id="PTHR43133">
    <property type="entry name" value="RNA POLYMERASE ECF-TYPE SIGMA FACTO"/>
    <property type="match status" value="1"/>
</dbReference>
<dbReference type="Pfam" id="PF04542">
    <property type="entry name" value="Sigma70_r2"/>
    <property type="match status" value="1"/>
</dbReference>
<comment type="caution">
    <text evidence="7">The sequence shown here is derived from an EMBL/GenBank/DDBJ whole genome shotgun (WGS) entry which is preliminary data.</text>
</comment>
<dbReference type="GO" id="GO:0003677">
    <property type="term" value="F:DNA binding"/>
    <property type="evidence" value="ECO:0007669"/>
    <property type="project" value="InterPro"/>
</dbReference>
<evidence type="ECO:0000259" key="6">
    <source>
        <dbReference type="Pfam" id="PF08281"/>
    </source>
</evidence>
<organism evidence="7 8">
    <name type="scientific">Bacteroides xylanisolvens</name>
    <dbReference type="NCBI Taxonomy" id="371601"/>
    <lineage>
        <taxon>Bacteria</taxon>
        <taxon>Pseudomonadati</taxon>
        <taxon>Bacteroidota</taxon>
        <taxon>Bacteroidia</taxon>
        <taxon>Bacteroidales</taxon>
        <taxon>Bacteroidaceae</taxon>
        <taxon>Bacteroides</taxon>
    </lineage>
</organism>
<proteinExistence type="inferred from homology"/>
<evidence type="ECO:0000313" key="8">
    <source>
        <dbReference type="Proteomes" id="UP001197958"/>
    </source>
</evidence>
<name>A0AAW4SIW0_9BACE</name>
<dbReference type="Gene3D" id="1.10.1740.10">
    <property type="match status" value="1"/>
</dbReference>
<dbReference type="InterPro" id="IPR013249">
    <property type="entry name" value="RNA_pol_sigma70_r4_t2"/>
</dbReference>
<evidence type="ECO:0000256" key="3">
    <source>
        <dbReference type="ARBA" id="ARBA00023082"/>
    </source>
</evidence>
<evidence type="ECO:0000256" key="4">
    <source>
        <dbReference type="ARBA" id="ARBA00023163"/>
    </source>
</evidence>
<keyword evidence="4" id="KW-0804">Transcription</keyword>
<dbReference type="AlphaFoldDB" id="A0AAW4SIW0"/>
<feature type="domain" description="RNA polymerase sigma factor 70 region 4 type 2" evidence="6">
    <location>
        <begin position="119"/>
        <end position="169"/>
    </location>
</feature>
<evidence type="ECO:0000313" key="7">
    <source>
        <dbReference type="EMBL" id="MCA4523327.1"/>
    </source>
</evidence>
<dbReference type="SUPFAM" id="SSF88946">
    <property type="entry name" value="Sigma2 domain of RNA polymerase sigma factors"/>
    <property type="match status" value="1"/>
</dbReference>
<dbReference type="Pfam" id="PF08281">
    <property type="entry name" value="Sigma70_r4_2"/>
    <property type="match status" value="1"/>
</dbReference>
<dbReference type="PANTHER" id="PTHR43133:SF46">
    <property type="entry name" value="RNA POLYMERASE SIGMA-70 FACTOR ECF SUBFAMILY"/>
    <property type="match status" value="1"/>
</dbReference>
<dbReference type="SUPFAM" id="SSF88659">
    <property type="entry name" value="Sigma3 and sigma4 domains of RNA polymerase sigma factors"/>
    <property type="match status" value="1"/>
</dbReference>
<evidence type="ECO:0000259" key="5">
    <source>
        <dbReference type="Pfam" id="PF04542"/>
    </source>
</evidence>
<keyword evidence="3" id="KW-0731">Sigma factor</keyword>